<evidence type="ECO:0008006" key="5">
    <source>
        <dbReference type="Google" id="ProtNLM"/>
    </source>
</evidence>
<evidence type="ECO:0000256" key="1">
    <source>
        <dbReference type="SAM" id="MobiDB-lite"/>
    </source>
</evidence>
<dbReference type="InterPro" id="IPR011009">
    <property type="entry name" value="Kinase-like_dom_sf"/>
</dbReference>
<dbReference type="AlphaFoldDB" id="A0A813HI73"/>
<sequence>MMAGNHFNHQLINSQHPGSCALGEPRAVEVIGGQASDAKQQDELRHMHEAPYARMKAPMPGNAFPAPQIRGVHEASWVEFGEVSNLEFEPAAVNTAGSDDGHMDSEAIASCEAGCLVQYFSVSHGNKWIDAVVQHKPLSSEGRPTAVDLDVKRKADISKVRLRRCSINGTADVDASIAGAQPVEQEVLNQTPLANGGGGNAFYSNSPQSHAMVAEQSLPHPDSPGMEAGEFPAVKKSDVFRNGDEVIYMSFQHGPISTVVEDMRDDGLYNLQCKKGAKPENIRRILPKQQDEQHGQMQQANAGASHFPRRADGSLADFDAISANGRVKVNAPNYGYSGAGAAPHPFSGAVKIRSYSDELNAGASSPASQSPATPALRQVQVAGGPRVPFMGTGMEGRVRASGPLGPSRFVPPAVVQARGSPSGSPANGGGMAGTSFAPSAGGGAAGNRGGLDIGELQLTSNKFDPMMPCLQAQLTAQLSAQLGQLDAVSVEEMTGFKGGLNEGVWYLACTRKDVREEYVLKLVRCNRIATNILTESENFAKMFTDHPALVSDPVIAFPVKLFSVCANGAKINDLIVMKKVPGERMAELISRLNHGKQIPQLLQICEKLGVCLADFHGRYSSQHGDFQPSNVFFDEARGAFFLIDIGGMGVPTMDNDVEHFLQAMRIMSGAYGAKLAGEMSRSFEQGYQRAGGRSPAPAK</sequence>
<organism evidence="2 4">
    <name type="scientific">Polarella glacialis</name>
    <name type="common">Dinoflagellate</name>
    <dbReference type="NCBI Taxonomy" id="89957"/>
    <lineage>
        <taxon>Eukaryota</taxon>
        <taxon>Sar</taxon>
        <taxon>Alveolata</taxon>
        <taxon>Dinophyceae</taxon>
        <taxon>Suessiales</taxon>
        <taxon>Suessiaceae</taxon>
        <taxon>Polarella</taxon>
    </lineage>
</organism>
<evidence type="ECO:0000313" key="3">
    <source>
        <dbReference type="EMBL" id="CAE8649854.1"/>
    </source>
</evidence>
<accession>A0A813HI73</accession>
<protein>
    <recommendedName>
        <fullName evidence="5">Protein kinase domain-containing protein</fullName>
    </recommendedName>
</protein>
<dbReference type="EMBL" id="CAJNNW010008237">
    <property type="protein sequence ID" value="CAE8649854.1"/>
    <property type="molecule type" value="Genomic_DNA"/>
</dbReference>
<dbReference type="EMBL" id="CAJNNV010031742">
    <property type="protein sequence ID" value="CAE8637663.1"/>
    <property type="molecule type" value="Genomic_DNA"/>
</dbReference>
<keyword evidence="4" id="KW-1185">Reference proteome</keyword>
<dbReference type="Proteomes" id="UP000626109">
    <property type="component" value="Unassembled WGS sequence"/>
</dbReference>
<evidence type="ECO:0000313" key="2">
    <source>
        <dbReference type="EMBL" id="CAE8637663.1"/>
    </source>
</evidence>
<dbReference type="SUPFAM" id="SSF56112">
    <property type="entry name" value="Protein kinase-like (PK-like)"/>
    <property type="match status" value="1"/>
</dbReference>
<proteinExistence type="predicted"/>
<reference evidence="2" key="1">
    <citation type="submission" date="2021-02" db="EMBL/GenBank/DDBJ databases">
        <authorList>
            <person name="Dougan E. K."/>
            <person name="Rhodes N."/>
            <person name="Thang M."/>
            <person name="Chan C."/>
        </authorList>
    </citation>
    <scope>NUCLEOTIDE SEQUENCE</scope>
</reference>
<dbReference type="Proteomes" id="UP000654075">
    <property type="component" value="Unassembled WGS sequence"/>
</dbReference>
<feature type="region of interest" description="Disordered" evidence="1">
    <location>
        <begin position="417"/>
        <end position="443"/>
    </location>
</feature>
<comment type="caution">
    <text evidence="2">The sequence shown here is derived from an EMBL/GenBank/DDBJ whole genome shotgun (WGS) entry which is preliminary data.</text>
</comment>
<evidence type="ECO:0000313" key="4">
    <source>
        <dbReference type="Proteomes" id="UP000654075"/>
    </source>
</evidence>
<gene>
    <name evidence="2" type="ORF">PGLA1383_LOCUS53000</name>
    <name evidence="3" type="ORF">PGLA2088_LOCUS7793</name>
</gene>
<dbReference type="OrthoDB" id="449056at2759"/>
<name>A0A813HI73_POLGL</name>